<dbReference type="Proteomes" id="UP000076858">
    <property type="component" value="Unassembled WGS sequence"/>
</dbReference>
<protein>
    <submittedName>
        <fullName evidence="1">Uncharacterized protein</fullName>
    </submittedName>
</protein>
<feature type="non-terminal residue" evidence="1">
    <location>
        <position position="97"/>
    </location>
</feature>
<feature type="non-terminal residue" evidence="1">
    <location>
        <position position="1"/>
    </location>
</feature>
<gene>
    <name evidence="1" type="ORF">APZ42_003159</name>
</gene>
<dbReference type="AlphaFoldDB" id="A0A164HS66"/>
<accession>A0A164HS66</accession>
<reference evidence="1 2" key="1">
    <citation type="submission" date="2016-03" db="EMBL/GenBank/DDBJ databases">
        <title>EvidentialGene: Evidence-directed Construction of Genes on Genomes.</title>
        <authorList>
            <person name="Gilbert D.G."/>
            <person name="Choi J.-H."/>
            <person name="Mockaitis K."/>
            <person name="Colbourne J."/>
            <person name="Pfrender M."/>
        </authorList>
    </citation>
    <scope>NUCLEOTIDE SEQUENCE [LARGE SCALE GENOMIC DNA]</scope>
    <source>
        <strain evidence="1 2">Xinb3</strain>
        <tissue evidence="1">Complete organism</tissue>
    </source>
</reference>
<dbReference type="OrthoDB" id="10503003at2759"/>
<name>A0A164HS66_9CRUS</name>
<evidence type="ECO:0000313" key="1">
    <source>
        <dbReference type="EMBL" id="KZS00512.1"/>
    </source>
</evidence>
<comment type="caution">
    <text evidence="1">The sequence shown here is derived from an EMBL/GenBank/DDBJ whole genome shotgun (WGS) entry which is preliminary data.</text>
</comment>
<keyword evidence="2" id="KW-1185">Reference proteome</keyword>
<evidence type="ECO:0000313" key="2">
    <source>
        <dbReference type="Proteomes" id="UP000076858"/>
    </source>
</evidence>
<proteinExistence type="predicted"/>
<dbReference type="EMBL" id="LRGB01009669">
    <property type="protein sequence ID" value="KZS00512.1"/>
    <property type="molecule type" value="Genomic_DNA"/>
</dbReference>
<sequence>VDTAEKTYILKTFSKILHDLKALELDVDKQSEMINVLSSVERGENTPAANPAKKRNMLSVFSNIVYDLTTLALDVNQKSEMINIFSSVAREENTLYP</sequence>
<organism evidence="1 2">
    <name type="scientific">Daphnia magna</name>
    <dbReference type="NCBI Taxonomy" id="35525"/>
    <lineage>
        <taxon>Eukaryota</taxon>
        <taxon>Metazoa</taxon>
        <taxon>Ecdysozoa</taxon>
        <taxon>Arthropoda</taxon>
        <taxon>Crustacea</taxon>
        <taxon>Branchiopoda</taxon>
        <taxon>Diplostraca</taxon>
        <taxon>Cladocera</taxon>
        <taxon>Anomopoda</taxon>
        <taxon>Daphniidae</taxon>
        <taxon>Daphnia</taxon>
    </lineage>
</organism>